<comment type="caution">
    <text evidence="1">The sequence shown here is derived from an EMBL/GenBank/DDBJ whole genome shotgun (WGS) entry which is preliminary data.</text>
</comment>
<dbReference type="AlphaFoldDB" id="A0A820FTZ7"/>
<dbReference type="Proteomes" id="UP000663842">
    <property type="component" value="Unassembled WGS sequence"/>
</dbReference>
<dbReference type="EMBL" id="CAJOBF010009016">
    <property type="protein sequence ID" value="CAF4267055.1"/>
    <property type="molecule type" value="Genomic_DNA"/>
</dbReference>
<name>A0A820FTZ7_9BILA</name>
<gene>
    <name evidence="1" type="ORF">UXM345_LOCUS31594</name>
</gene>
<organism evidence="1 2">
    <name type="scientific">Rotaria magnacalcarata</name>
    <dbReference type="NCBI Taxonomy" id="392030"/>
    <lineage>
        <taxon>Eukaryota</taxon>
        <taxon>Metazoa</taxon>
        <taxon>Spiralia</taxon>
        <taxon>Gnathifera</taxon>
        <taxon>Rotifera</taxon>
        <taxon>Eurotatoria</taxon>
        <taxon>Bdelloidea</taxon>
        <taxon>Philodinida</taxon>
        <taxon>Philodinidae</taxon>
        <taxon>Rotaria</taxon>
    </lineage>
</organism>
<reference evidence="1" key="1">
    <citation type="submission" date="2021-02" db="EMBL/GenBank/DDBJ databases">
        <authorList>
            <person name="Nowell W R."/>
        </authorList>
    </citation>
    <scope>NUCLEOTIDE SEQUENCE</scope>
</reference>
<sequence>MYLRALKYVSPQFCDAEFNIIKNIGTLNNFPIEFIDLAFKKAKRSFYNVLPSVKFDGIKLIYKYNHKMSDILVKNSSSCKEDSVYAINCACSEFYIGQTNILVTERVAQHQQCVRANDSSNALNVHYGICNQGINWNQPITLINLNDYFSRNMLEAAIIKLTWQNNVNITLGTYTIDNFLLKFIVDQYKLNDLLKSKGLDRR</sequence>
<protein>
    <submittedName>
        <fullName evidence="1">Uncharacterized protein</fullName>
    </submittedName>
</protein>
<evidence type="ECO:0000313" key="2">
    <source>
        <dbReference type="Proteomes" id="UP000663842"/>
    </source>
</evidence>
<evidence type="ECO:0000313" key="1">
    <source>
        <dbReference type="EMBL" id="CAF4267055.1"/>
    </source>
</evidence>
<accession>A0A820FTZ7</accession>
<proteinExistence type="predicted"/>